<name>A0A1V0B693_9GAMM</name>
<keyword evidence="2" id="KW-1185">Reference proteome</keyword>
<dbReference type="KEGG" id="ppha:BVH74_12115"/>
<dbReference type="STRING" id="1931241.BVH74_12115"/>
<evidence type="ECO:0000313" key="1">
    <source>
        <dbReference type="EMBL" id="AQZ95448.1"/>
    </source>
</evidence>
<proteinExistence type="predicted"/>
<organism evidence="1 2">
    <name type="scientific">Halopseudomonas phragmitis</name>
    <dbReference type="NCBI Taxonomy" id="1931241"/>
    <lineage>
        <taxon>Bacteria</taxon>
        <taxon>Pseudomonadati</taxon>
        <taxon>Pseudomonadota</taxon>
        <taxon>Gammaproteobacteria</taxon>
        <taxon>Pseudomonadales</taxon>
        <taxon>Pseudomonadaceae</taxon>
        <taxon>Halopseudomonas</taxon>
    </lineage>
</organism>
<accession>A0A1V0B693</accession>
<gene>
    <name evidence="1" type="ORF">BVH74_12115</name>
</gene>
<dbReference type="Proteomes" id="UP000243488">
    <property type="component" value="Chromosome"/>
</dbReference>
<protein>
    <submittedName>
        <fullName evidence="1">Uncharacterized protein</fullName>
    </submittedName>
</protein>
<dbReference type="EMBL" id="CP020100">
    <property type="protein sequence ID" value="AQZ95448.1"/>
    <property type="molecule type" value="Genomic_DNA"/>
</dbReference>
<evidence type="ECO:0000313" key="2">
    <source>
        <dbReference type="Proteomes" id="UP000243488"/>
    </source>
</evidence>
<sequence>MSRITKEQAIAAVGEEVINTLLFANVEPTNRVTNNGTAELSARIKAMEGEDQVTVFMYVYVDEEEFMNAEDLGTLDWDDAMANAEFEIY</sequence>
<dbReference type="AlphaFoldDB" id="A0A1V0B693"/>
<reference evidence="1 2" key="1">
    <citation type="submission" date="2017-03" db="EMBL/GenBank/DDBJ databases">
        <title>Complete genome sequence of the novel DNRA strain Pseudomonas sp. S-6-2 isolated from Chinese polluted river sediment. Journal of Biotechnology.</title>
        <authorList>
            <person name="Li J."/>
            <person name="Xiang F."/>
            <person name="Wang L."/>
            <person name="Xi L."/>
            <person name="Liu J."/>
        </authorList>
    </citation>
    <scope>NUCLEOTIDE SEQUENCE [LARGE SCALE GENOMIC DNA]</scope>
    <source>
        <strain evidence="1 2">S-6-2</strain>
    </source>
</reference>
<dbReference type="RefSeq" id="WP_080050316.1">
    <property type="nucleotide sequence ID" value="NZ_CP020100.1"/>
</dbReference>